<dbReference type="SUPFAM" id="SSF53822">
    <property type="entry name" value="Periplasmic binding protein-like I"/>
    <property type="match status" value="1"/>
</dbReference>
<dbReference type="CDD" id="cd06313">
    <property type="entry name" value="PBP1_ABC_ThpA_XypA"/>
    <property type="match status" value="1"/>
</dbReference>
<dbReference type="InterPro" id="IPR025997">
    <property type="entry name" value="SBP_2_dom"/>
</dbReference>
<dbReference type="InterPro" id="IPR028082">
    <property type="entry name" value="Peripla_BP_I"/>
</dbReference>
<dbReference type="HOGENOM" id="CLU_037628_3_2_0"/>
<keyword evidence="6" id="KW-1185">Reference proteome</keyword>
<dbReference type="STRING" id="1499967.U27_02432"/>
<evidence type="ECO:0000259" key="4">
    <source>
        <dbReference type="Pfam" id="PF13407"/>
    </source>
</evidence>
<dbReference type="AlphaFoldDB" id="A0A0S6WCP0"/>
<dbReference type="GO" id="GO:0030246">
    <property type="term" value="F:carbohydrate binding"/>
    <property type="evidence" value="ECO:0007669"/>
    <property type="project" value="UniProtKB-ARBA"/>
</dbReference>
<protein>
    <submittedName>
        <fullName evidence="5">Periplasmic binding protein/LacI transcriptional regulator</fullName>
    </submittedName>
</protein>
<evidence type="ECO:0000256" key="2">
    <source>
        <dbReference type="ARBA" id="ARBA00007639"/>
    </source>
</evidence>
<dbReference type="Gene3D" id="3.40.50.2300">
    <property type="match status" value="2"/>
</dbReference>
<proteinExistence type="inferred from homology"/>
<dbReference type="Pfam" id="PF13407">
    <property type="entry name" value="Peripla_BP_4"/>
    <property type="match status" value="1"/>
</dbReference>
<dbReference type="PANTHER" id="PTHR46847:SF1">
    <property type="entry name" value="D-ALLOSE-BINDING PERIPLASMIC PROTEIN-RELATED"/>
    <property type="match status" value="1"/>
</dbReference>
<evidence type="ECO:0000313" key="5">
    <source>
        <dbReference type="EMBL" id="GAK55598.1"/>
    </source>
</evidence>
<keyword evidence="3" id="KW-0732">Signal</keyword>
<evidence type="ECO:0000256" key="1">
    <source>
        <dbReference type="ARBA" id="ARBA00004196"/>
    </source>
</evidence>
<dbReference type="GO" id="GO:0030313">
    <property type="term" value="C:cell envelope"/>
    <property type="evidence" value="ECO:0007669"/>
    <property type="project" value="UniProtKB-SubCell"/>
</dbReference>
<gene>
    <name evidence="5" type="ORF">U27_02432</name>
</gene>
<dbReference type="eggNOG" id="COG1879">
    <property type="taxonomic scope" value="Bacteria"/>
</dbReference>
<comment type="subcellular location">
    <subcellularLocation>
        <location evidence="1">Cell envelope</location>
    </subcellularLocation>
</comment>
<evidence type="ECO:0000256" key="3">
    <source>
        <dbReference type="ARBA" id="ARBA00022729"/>
    </source>
</evidence>
<organism evidence="5">
    <name type="scientific">Vecturithrix granuli</name>
    <dbReference type="NCBI Taxonomy" id="1499967"/>
    <lineage>
        <taxon>Bacteria</taxon>
        <taxon>Candidatus Moduliflexota</taxon>
        <taxon>Candidatus Vecturitrichia</taxon>
        <taxon>Candidatus Vecturitrichales</taxon>
        <taxon>Candidatus Vecturitrichaceae</taxon>
        <taxon>Candidatus Vecturithrix</taxon>
    </lineage>
</organism>
<reference evidence="5" key="1">
    <citation type="journal article" date="2015" name="PeerJ">
        <title>First genomic representation of candidate bacterial phylum KSB3 points to enhanced environmental sensing as a trigger of wastewater bulking.</title>
        <authorList>
            <person name="Sekiguchi Y."/>
            <person name="Ohashi A."/>
            <person name="Parks D.H."/>
            <person name="Yamauchi T."/>
            <person name="Tyson G.W."/>
            <person name="Hugenholtz P."/>
        </authorList>
    </citation>
    <scope>NUCLEOTIDE SEQUENCE [LARGE SCALE GENOMIC DNA]</scope>
</reference>
<dbReference type="EMBL" id="DF820463">
    <property type="protein sequence ID" value="GAK55598.1"/>
    <property type="molecule type" value="Genomic_DNA"/>
</dbReference>
<sequence>MKTKALGLFVVGLLIIGMVASSGIAAEKSYKIGAAVYGLKAEYMRLWTTALERHPAVVSGLANITVFDGNYDASVQQSQFETMVTQGFDAIIFVPIDIEAGAAAVELAASEGIPVIGSNTRVNSDKLTSYIGSDDVQSGAMEADAVLKKIGYKGNIVIIEGPIGQSAQIERRKGNLQVVEQYPDVKVLEMKTANWSRAEAMALMENWLSAHPGKIEGIIGQNDEMALGAIQALKAAGLDPKDFGIAGIDGVTDAMLAVKAGETVSILQDAKAQAQGALDLALRALIGDDYMPQADCWTQYADGMPWGDKLEPIYNVPWTPITLENVDALLEEREALTKR</sequence>
<feature type="domain" description="Periplasmic binding protein" evidence="4">
    <location>
        <begin position="62"/>
        <end position="288"/>
    </location>
</feature>
<accession>A0A0S6WCP0</accession>
<comment type="similarity">
    <text evidence="2">Belongs to the bacterial solute-binding protein 2 family.</text>
</comment>
<dbReference type="PANTHER" id="PTHR46847">
    <property type="entry name" value="D-ALLOSE-BINDING PERIPLASMIC PROTEIN-RELATED"/>
    <property type="match status" value="1"/>
</dbReference>
<dbReference type="Proteomes" id="UP000030661">
    <property type="component" value="Unassembled WGS sequence"/>
</dbReference>
<name>A0A0S6WCP0_VECG1</name>
<evidence type="ECO:0000313" key="6">
    <source>
        <dbReference type="Proteomes" id="UP000030661"/>
    </source>
</evidence>